<protein>
    <submittedName>
        <fullName evidence="2">Enoyl-CoA hydratase/carnithine racemase</fullName>
    </submittedName>
</protein>
<evidence type="ECO:0000256" key="1">
    <source>
        <dbReference type="ARBA" id="ARBA00005254"/>
    </source>
</evidence>
<keyword evidence="3" id="KW-1185">Reference proteome</keyword>
<dbReference type="PANTHER" id="PTHR43802">
    <property type="entry name" value="ENOYL-COA HYDRATASE"/>
    <property type="match status" value="1"/>
</dbReference>
<reference evidence="2 3" key="1">
    <citation type="submission" date="2020-08" db="EMBL/GenBank/DDBJ databases">
        <title>Genomic Encyclopedia of Type Strains, Phase IV (KMG-IV): sequencing the most valuable type-strain genomes for metagenomic binning, comparative biology and taxonomic classification.</title>
        <authorList>
            <person name="Goeker M."/>
        </authorList>
    </citation>
    <scope>NUCLEOTIDE SEQUENCE [LARGE SCALE GENOMIC DNA]</scope>
    <source>
        <strain evidence="2 3">DSM 29781</strain>
    </source>
</reference>
<dbReference type="InterPro" id="IPR029045">
    <property type="entry name" value="ClpP/crotonase-like_dom_sf"/>
</dbReference>
<dbReference type="NCBIfam" id="NF004857">
    <property type="entry name" value="PRK06210.1"/>
    <property type="match status" value="1"/>
</dbReference>
<dbReference type="Gene3D" id="3.90.226.10">
    <property type="entry name" value="2-enoyl-CoA Hydratase, Chain A, domain 1"/>
    <property type="match status" value="1"/>
</dbReference>
<dbReference type="Pfam" id="PF00378">
    <property type="entry name" value="ECH_1"/>
    <property type="match status" value="1"/>
</dbReference>
<dbReference type="CDD" id="cd06558">
    <property type="entry name" value="crotonase-like"/>
    <property type="match status" value="1"/>
</dbReference>
<evidence type="ECO:0000313" key="2">
    <source>
        <dbReference type="EMBL" id="MBB5270686.1"/>
    </source>
</evidence>
<dbReference type="AlphaFoldDB" id="A0A7W8M790"/>
<dbReference type="GO" id="GO:0003824">
    <property type="term" value="F:catalytic activity"/>
    <property type="evidence" value="ECO:0007669"/>
    <property type="project" value="UniProtKB-ARBA"/>
</dbReference>
<sequence>MVFETIAARQSRRVHHHSFFQREHSMSFEQIQYAVDDGVAVVTLNRPRKLNAWTHRMAAELREAMRLADAADAVRVIVLTGAGRGFCAGADMDLLEGIGDSAAHDDDGVPRLPPYDPQSRPDFHGPFSYFPAVSKPVLCALNGVAAGLGFVYPLYCDIRFASADAYFLSGFSRRGAVAEHGCAWLLSKLVGMANTFDLMYSGRKVSADEAQRMGLVNRVVSAGELMTETMAYARMLASEVSPRALRVMKRQIWDAQFRTLGEDIAVSLAEMALSFRSEDFREGVAHYVERRPPAFTGK</sequence>
<accession>A0A7W8M790</accession>
<dbReference type="InterPro" id="IPR001753">
    <property type="entry name" value="Enoyl-CoA_hydra/iso"/>
</dbReference>
<dbReference type="RefSeq" id="WP_246434576.1">
    <property type="nucleotide sequence ID" value="NZ_BAABEW010000004.1"/>
</dbReference>
<dbReference type="PANTHER" id="PTHR43802:SF1">
    <property type="entry name" value="IP11341P-RELATED"/>
    <property type="match status" value="1"/>
</dbReference>
<comment type="caution">
    <text evidence="2">The sequence shown here is derived from an EMBL/GenBank/DDBJ whole genome shotgun (WGS) entry which is preliminary data.</text>
</comment>
<dbReference type="EMBL" id="JACHGB010000001">
    <property type="protein sequence ID" value="MBB5270686.1"/>
    <property type="molecule type" value="Genomic_DNA"/>
</dbReference>
<comment type="similarity">
    <text evidence="1">Belongs to the enoyl-CoA hydratase/isomerase family.</text>
</comment>
<gene>
    <name evidence="2" type="ORF">HNQ70_000670</name>
</gene>
<dbReference type="Proteomes" id="UP000532440">
    <property type="component" value="Unassembled WGS sequence"/>
</dbReference>
<organism evidence="2 3">
    <name type="scientific">Quisquiliibacterium transsilvanicum</name>
    <dbReference type="NCBI Taxonomy" id="1549638"/>
    <lineage>
        <taxon>Bacteria</taxon>
        <taxon>Pseudomonadati</taxon>
        <taxon>Pseudomonadota</taxon>
        <taxon>Betaproteobacteria</taxon>
        <taxon>Burkholderiales</taxon>
        <taxon>Burkholderiaceae</taxon>
        <taxon>Quisquiliibacterium</taxon>
    </lineage>
</organism>
<evidence type="ECO:0000313" key="3">
    <source>
        <dbReference type="Proteomes" id="UP000532440"/>
    </source>
</evidence>
<name>A0A7W8M790_9BURK</name>
<proteinExistence type="inferred from homology"/>
<dbReference type="SUPFAM" id="SSF52096">
    <property type="entry name" value="ClpP/crotonase"/>
    <property type="match status" value="1"/>
</dbReference>